<dbReference type="Pfam" id="PF23568">
    <property type="entry name" value="ARM_LIN"/>
    <property type="match status" value="1"/>
</dbReference>
<dbReference type="PROSITE" id="PS51698">
    <property type="entry name" value="U_BOX"/>
    <property type="match status" value="1"/>
</dbReference>
<dbReference type="Gene3D" id="1.25.10.10">
    <property type="entry name" value="Leucine-rich Repeat Variant"/>
    <property type="match status" value="1"/>
</dbReference>
<dbReference type="Pfam" id="PF23628">
    <property type="entry name" value="ARM_LIN_C"/>
    <property type="match status" value="1"/>
</dbReference>
<evidence type="ECO:0000313" key="9">
    <source>
        <dbReference type="Proteomes" id="UP001567538"/>
    </source>
</evidence>
<dbReference type="PANTHER" id="PTHR35549">
    <property type="entry name" value="OS04G0584500 PROTEIN"/>
    <property type="match status" value="1"/>
</dbReference>
<feature type="compositionally biased region" description="Basic and acidic residues" evidence="6">
    <location>
        <begin position="205"/>
        <end position="220"/>
    </location>
</feature>
<comment type="pathway">
    <text evidence="2">Protein modification; protein ubiquitination.</text>
</comment>
<dbReference type="PANTHER" id="PTHR35549:SF1">
    <property type="entry name" value="OS04G0584500 PROTEIN"/>
    <property type="match status" value="1"/>
</dbReference>
<evidence type="ECO:0000256" key="4">
    <source>
        <dbReference type="ARBA" id="ARBA00022679"/>
    </source>
</evidence>
<accession>A0ABD1G646</accession>
<keyword evidence="5" id="KW-0175">Coiled coil</keyword>
<dbReference type="SMART" id="SM00504">
    <property type="entry name" value="Ubox"/>
    <property type="match status" value="1"/>
</dbReference>
<evidence type="ECO:0000313" key="8">
    <source>
        <dbReference type="EMBL" id="KAL1539587.1"/>
    </source>
</evidence>
<evidence type="ECO:0000256" key="3">
    <source>
        <dbReference type="ARBA" id="ARBA00012483"/>
    </source>
</evidence>
<dbReference type="InterPro" id="IPR056512">
    <property type="entry name" value="LIN_N"/>
</dbReference>
<feature type="region of interest" description="Disordered" evidence="6">
    <location>
        <begin position="153"/>
        <end position="220"/>
    </location>
</feature>
<keyword evidence="4" id="KW-0808">Transferase</keyword>
<evidence type="ECO:0000256" key="5">
    <source>
        <dbReference type="SAM" id="Coils"/>
    </source>
</evidence>
<dbReference type="InterPro" id="IPR003613">
    <property type="entry name" value="Ubox_domain"/>
</dbReference>
<dbReference type="Proteomes" id="UP001567538">
    <property type="component" value="Unassembled WGS sequence"/>
</dbReference>
<feature type="compositionally biased region" description="Basic and acidic residues" evidence="6">
    <location>
        <begin position="52"/>
        <end position="68"/>
    </location>
</feature>
<sequence>MAMSLEDLLAEEGFKRRKDKMKGRASFASERRSGPLYMEQERRVSGSLLAVRRTERTRSDIPHTDSKAEFSTSGSFSVRKPRDNISRRGKMGGEPDKAIVVNDVRRSHGDLLDAKRFSIASSENLQASEITEVIQSDGVVEEGMERIHSARLNDTVMENKKDKNNSFKHTYPRAEHRSYRDIDPRSVKRPQSSEGRSSKVVESGNKFDESRSMRQNKLEEAQAAPALDEAAVKAIISIISGHAKRFLDDEDFRTSLHHNTFASLNLIGADESLSTESKVVENLEEAIETIERTAEEESANLKELKRASLQLSVISGLNSSDLKDGFTSGVPNLRFSACAHLYLSVIYVLQKKDKVAAKHLLQVFCDSPYQARRMLLPDLWEHLFLPHLIHLKVWYDKETHSVVDSPSFMNLKLLDKVYNESLDSGTYRFAMYYKDWMINGDKEPSVPVIGVPSFSVHLMLRGGLLGHTSSPASHVSPQPMVSKELYDEVFKHADKPGVESDFDEEEKFDSSAAARSSNGPAPEDKQLILCTHDSIVQADKQVDPVRESPSETKREVMQKNELEPPLQELQENYGYCIRKPVRCSIPKDFVCPLTGLLFRNPVTLETGENFEQEAIADWFSAQGCFMCPVTRKTLQYQAVPPTNLILKRIIDKWKTDYIEHILALLPQVTSGSSGDIDGNDSMIIFILGQLLPVFSEEERIIHARRVLSLGGLRFLLTRFQSSSAEEKTFILALLCCCIDADADCRNWIARNINQSNLLELLHSEQLVSRKNAVLLLAELVCFNRRSRAKCFLERLGDEELLNAMGHLNMYRQTCPLEQTPLVAILILHLDLLSGRCTSNTYRQKAVDALTTAMISSLTDNEEVQNKCCRALLILGGFFSSSGKLMTEDWILKLAGFLNGPDSDAAEDCTTVTTFLKAFASEYEEEGAAREKWLASLSASLLGDGKKSFLDAVSKCLSLGKSDLVRVCLTTVAWLSFSLASLRDTKHQLSAFSALISPLKQCLEYGVLVEQRALAALSLLNFTTIPECRILVMKIGDEIGPCLDELAEVTWTATELYTIIYGQRR</sequence>
<reference evidence="8 9" key="1">
    <citation type="submission" date="2024-06" db="EMBL/GenBank/DDBJ databases">
        <title>A chromosome level genome sequence of Diviner's sage (Salvia divinorum).</title>
        <authorList>
            <person name="Ford S.A."/>
            <person name="Ro D.-K."/>
            <person name="Ness R.W."/>
            <person name="Phillips M.A."/>
        </authorList>
    </citation>
    <scope>NUCLEOTIDE SEQUENCE [LARGE SCALE GENOMIC DNA]</scope>
    <source>
        <strain evidence="8">SAF-2024a</strain>
        <tissue evidence="8">Leaf</tissue>
    </source>
</reference>
<proteinExistence type="predicted"/>
<dbReference type="Gene3D" id="3.30.40.10">
    <property type="entry name" value="Zinc/RING finger domain, C3HC4 (zinc finger)"/>
    <property type="match status" value="1"/>
</dbReference>
<dbReference type="SUPFAM" id="SSF57850">
    <property type="entry name" value="RING/U-box"/>
    <property type="match status" value="1"/>
</dbReference>
<name>A0ABD1G646_SALDI</name>
<evidence type="ECO:0000256" key="6">
    <source>
        <dbReference type="SAM" id="MobiDB-lite"/>
    </source>
</evidence>
<dbReference type="InterPro" id="IPR016024">
    <property type="entry name" value="ARM-type_fold"/>
</dbReference>
<comment type="caution">
    <text evidence="8">The sequence shown here is derived from an EMBL/GenBank/DDBJ whole genome shotgun (WGS) entry which is preliminary data.</text>
</comment>
<dbReference type="AlphaFoldDB" id="A0ABD1G646"/>
<gene>
    <name evidence="8" type="ORF">AAHA92_24049</name>
</gene>
<comment type="catalytic activity">
    <reaction evidence="1">
        <text>S-ubiquitinyl-[E2 ubiquitin-conjugating enzyme]-L-cysteine + [acceptor protein]-L-lysine = [E2 ubiquitin-conjugating enzyme]-L-cysteine + N(6)-ubiquitinyl-[acceptor protein]-L-lysine.</text>
        <dbReference type="EC" id="2.3.2.27"/>
    </reaction>
</comment>
<dbReference type="EC" id="2.3.2.27" evidence="3"/>
<dbReference type="InterPro" id="IPR055566">
    <property type="entry name" value="ARM_LIN"/>
</dbReference>
<protein>
    <recommendedName>
        <fullName evidence="3">RING-type E3 ubiquitin transferase</fullName>
        <ecNumber evidence="3">2.3.2.27</ecNumber>
    </recommendedName>
</protein>
<feature type="compositionally biased region" description="Basic and acidic residues" evidence="6">
    <location>
        <begin position="80"/>
        <end position="94"/>
    </location>
</feature>
<feature type="region of interest" description="Disordered" evidence="6">
    <location>
        <begin position="12"/>
        <end position="94"/>
    </location>
</feature>
<feature type="domain" description="U-box" evidence="7">
    <location>
        <begin position="584"/>
        <end position="660"/>
    </location>
</feature>
<feature type="compositionally biased region" description="Basic and acidic residues" evidence="6">
    <location>
        <begin position="29"/>
        <end position="44"/>
    </location>
</feature>
<evidence type="ECO:0000256" key="2">
    <source>
        <dbReference type="ARBA" id="ARBA00004906"/>
    </source>
</evidence>
<feature type="compositionally biased region" description="Basic and acidic residues" evidence="6">
    <location>
        <begin position="172"/>
        <end position="186"/>
    </location>
</feature>
<keyword evidence="9" id="KW-1185">Reference proteome</keyword>
<dbReference type="SUPFAM" id="SSF48371">
    <property type="entry name" value="ARM repeat"/>
    <property type="match status" value="1"/>
</dbReference>
<dbReference type="GO" id="GO:0061630">
    <property type="term" value="F:ubiquitin protein ligase activity"/>
    <property type="evidence" value="ECO:0007669"/>
    <property type="project" value="UniProtKB-EC"/>
</dbReference>
<dbReference type="InterPro" id="IPR011989">
    <property type="entry name" value="ARM-like"/>
</dbReference>
<organism evidence="8 9">
    <name type="scientific">Salvia divinorum</name>
    <name type="common">Maria pastora</name>
    <name type="synonym">Diviner's sage</name>
    <dbReference type="NCBI Taxonomy" id="28513"/>
    <lineage>
        <taxon>Eukaryota</taxon>
        <taxon>Viridiplantae</taxon>
        <taxon>Streptophyta</taxon>
        <taxon>Embryophyta</taxon>
        <taxon>Tracheophyta</taxon>
        <taxon>Spermatophyta</taxon>
        <taxon>Magnoliopsida</taxon>
        <taxon>eudicotyledons</taxon>
        <taxon>Gunneridae</taxon>
        <taxon>Pentapetalae</taxon>
        <taxon>asterids</taxon>
        <taxon>lamiids</taxon>
        <taxon>Lamiales</taxon>
        <taxon>Lamiaceae</taxon>
        <taxon>Nepetoideae</taxon>
        <taxon>Mentheae</taxon>
        <taxon>Salviinae</taxon>
        <taxon>Salvia</taxon>
        <taxon>Salvia subgen. Calosphace</taxon>
    </lineage>
</organism>
<dbReference type="EMBL" id="JBEAFC010000009">
    <property type="protein sequence ID" value="KAL1539587.1"/>
    <property type="molecule type" value="Genomic_DNA"/>
</dbReference>
<feature type="region of interest" description="Disordered" evidence="6">
    <location>
        <begin position="500"/>
        <end position="524"/>
    </location>
</feature>
<evidence type="ECO:0000256" key="1">
    <source>
        <dbReference type="ARBA" id="ARBA00000900"/>
    </source>
</evidence>
<dbReference type="InterPro" id="IPR013083">
    <property type="entry name" value="Znf_RING/FYVE/PHD"/>
</dbReference>
<dbReference type="Pfam" id="PF04564">
    <property type="entry name" value="U-box"/>
    <property type="match status" value="1"/>
</dbReference>
<evidence type="ECO:0000259" key="7">
    <source>
        <dbReference type="PROSITE" id="PS51698"/>
    </source>
</evidence>
<feature type="coiled-coil region" evidence="5">
    <location>
        <begin position="273"/>
        <end position="307"/>
    </location>
</feature>